<feature type="domain" description="DUF6532" evidence="2">
    <location>
        <begin position="289"/>
        <end position="510"/>
    </location>
</feature>
<evidence type="ECO:0000256" key="1">
    <source>
        <dbReference type="SAM" id="MobiDB-lite"/>
    </source>
</evidence>
<keyword evidence="4" id="KW-1185">Reference proteome</keyword>
<gene>
    <name evidence="3" type="ORF">NLJ89_g5258</name>
</gene>
<dbReference type="OrthoDB" id="2790754at2759"/>
<reference evidence="3" key="1">
    <citation type="submission" date="2022-07" db="EMBL/GenBank/DDBJ databases">
        <title>Genome Sequence of Agrocybe chaxingu.</title>
        <authorList>
            <person name="Buettner E."/>
        </authorList>
    </citation>
    <scope>NUCLEOTIDE SEQUENCE</scope>
    <source>
        <strain evidence="3">MP-N11</strain>
    </source>
</reference>
<feature type="compositionally biased region" description="Polar residues" evidence="1">
    <location>
        <begin position="140"/>
        <end position="178"/>
    </location>
</feature>
<evidence type="ECO:0000313" key="3">
    <source>
        <dbReference type="EMBL" id="KAJ3509367.1"/>
    </source>
</evidence>
<feature type="compositionally biased region" description="Low complexity" evidence="1">
    <location>
        <begin position="179"/>
        <end position="189"/>
    </location>
</feature>
<proteinExistence type="predicted"/>
<organism evidence="3 4">
    <name type="scientific">Agrocybe chaxingu</name>
    <dbReference type="NCBI Taxonomy" id="84603"/>
    <lineage>
        <taxon>Eukaryota</taxon>
        <taxon>Fungi</taxon>
        <taxon>Dikarya</taxon>
        <taxon>Basidiomycota</taxon>
        <taxon>Agaricomycotina</taxon>
        <taxon>Agaricomycetes</taxon>
        <taxon>Agaricomycetidae</taxon>
        <taxon>Agaricales</taxon>
        <taxon>Agaricineae</taxon>
        <taxon>Strophariaceae</taxon>
        <taxon>Agrocybe</taxon>
    </lineage>
</organism>
<dbReference type="Proteomes" id="UP001148786">
    <property type="component" value="Unassembled WGS sequence"/>
</dbReference>
<dbReference type="EMBL" id="JANKHO010000482">
    <property type="protein sequence ID" value="KAJ3509367.1"/>
    <property type="molecule type" value="Genomic_DNA"/>
</dbReference>
<dbReference type="Pfam" id="PF20149">
    <property type="entry name" value="DUF6532"/>
    <property type="match status" value="1"/>
</dbReference>
<evidence type="ECO:0000259" key="2">
    <source>
        <dbReference type="Pfam" id="PF20149"/>
    </source>
</evidence>
<dbReference type="AlphaFoldDB" id="A0A9W8K1G6"/>
<name>A0A9W8K1G6_9AGAR</name>
<feature type="region of interest" description="Disordered" evidence="1">
    <location>
        <begin position="1"/>
        <end position="230"/>
    </location>
</feature>
<protein>
    <recommendedName>
        <fullName evidence="2">DUF6532 domain-containing protein</fullName>
    </recommendedName>
</protein>
<dbReference type="InterPro" id="IPR045341">
    <property type="entry name" value="DUF6532"/>
</dbReference>
<accession>A0A9W8K1G6</accession>
<feature type="compositionally biased region" description="Acidic residues" evidence="1">
    <location>
        <begin position="216"/>
        <end position="230"/>
    </location>
</feature>
<comment type="caution">
    <text evidence="3">The sequence shown here is derived from an EMBL/GenBank/DDBJ whole genome shotgun (WGS) entry which is preliminary data.</text>
</comment>
<feature type="region of interest" description="Disordered" evidence="1">
    <location>
        <begin position="569"/>
        <end position="592"/>
    </location>
</feature>
<evidence type="ECO:0000313" key="4">
    <source>
        <dbReference type="Proteomes" id="UP001148786"/>
    </source>
</evidence>
<sequence length="592" mass="64518">MAKKRKAQLGPSDNEQDDNGLPSEDNTIGVRTRSKTGGKSSKSAVPSTSRKYGGSKPAPRKKKKVNQPLSKAEMEKLKRLQKRAGLSQTARRINHKDDDDDIDVSKEPEAGTGPCERQDDEMEEQDTSRRHEEPSAGIDQPSQNPPTSHCQTPSQALPHSSQAPASSVPVQAQQIAATQSSSRQSSSRPQPRPRRNEISESENDEQGIIGRKSSGSEEEEEDDEDLDDEEENALPLATNGISVCPNPTVAVKAARCQAIGTRTPKKERRSGKVVEADFSPNTLVLAKAAKRYTRERAAFGEAFPPQDAEGREAFMMTMFEKAAKKGDNKLDGAGVNGVSGLTMKTVLQRAAKSSEVYDKLSIFAMYGKRDLTATVVKRTREMIGAGYGIPGKLGKDEIIDLVKWLLQGSRFRCDGLDFQNKMFDAEKPFLHPIIGEIIKRVWFTKAKSDQPALSQMIRKKKVFAGVIILITTCIEHCLNGWSGGSEQILYFSEANCSDRYAHFTALWEEFAEGAPDFMQAVEEATYDNIICGIKNIALITTVDKKEVKASLHGVNLAALNARAAALSARSQPEHTSASSSTATSTAASSSTA</sequence>